<dbReference type="RefSeq" id="WP_183225085.1">
    <property type="nucleotide sequence ID" value="NZ_BMPW01000020.1"/>
</dbReference>
<dbReference type="AlphaFoldDB" id="A0A7W5ANF7"/>
<evidence type="ECO:0000313" key="2">
    <source>
        <dbReference type="Proteomes" id="UP000590749"/>
    </source>
</evidence>
<keyword evidence="2" id="KW-1185">Reference proteome</keyword>
<sequence length="188" mass="21251">MTLGDASLFLTREKSWNGKYYTRYTISMECKDEVFMSRFTMALARIVKKPVNYRPVTRTNFSTSTIKGLPKDYCFNGFTMRIRSKPLVSQLIADRQALREGTVSYPSDECLAIISGMVDSDGYVTVDGHVVVRTRETTALSALCRATGMPFRAYDIPGQSAPEIHLRRNSVALIDTFKKRKPRRSKAA</sequence>
<dbReference type="EMBL" id="JACHXF010000017">
    <property type="protein sequence ID" value="MBB3098999.1"/>
    <property type="molecule type" value="Genomic_DNA"/>
</dbReference>
<dbReference type="Proteomes" id="UP000590749">
    <property type="component" value="Unassembled WGS sequence"/>
</dbReference>
<comment type="caution">
    <text evidence="1">The sequence shown here is derived from an EMBL/GenBank/DDBJ whole genome shotgun (WGS) entry which is preliminary data.</text>
</comment>
<accession>A0A7W5ANF7</accession>
<gene>
    <name evidence="1" type="ORF">FHR83_006705</name>
</gene>
<protein>
    <recommendedName>
        <fullName evidence="3">DOD-type homing endonuclease domain-containing protein</fullName>
    </recommendedName>
</protein>
<evidence type="ECO:0008006" key="3">
    <source>
        <dbReference type="Google" id="ProtNLM"/>
    </source>
</evidence>
<organism evidence="1 2">
    <name type="scientific">Actinoplanes campanulatus</name>
    <dbReference type="NCBI Taxonomy" id="113559"/>
    <lineage>
        <taxon>Bacteria</taxon>
        <taxon>Bacillati</taxon>
        <taxon>Actinomycetota</taxon>
        <taxon>Actinomycetes</taxon>
        <taxon>Micromonosporales</taxon>
        <taxon>Micromonosporaceae</taxon>
        <taxon>Actinoplanes</taxon>
    </lineage>
</organism>
<name>A0A7W5ANF7_9ACTN</name>
<evidence type="ECO:0000313" key="1">
    <source>
        <dbReference type="EMBL" id="MBB3098999.1"/>
    </source>
</evidence>
<reference evidence="1 2" key="1">
    <citation type="submission" date="2020-08" db="EMBL/GenBank/DDBJ databases">
        <title>Genomic Encyclopedia of Type Strains, Phase III (KMG-III): the genomes of soil and plant-associated and newly described type strains.</title>
        <authorList>
            <person name="Whitman W."/>
        </authorList>
    </citation>
    <scope>NUCLEOTIDE SEQUENCE [LARGE SCALE GENOMIC DNA]</scope>
    <source>
        <strain evidence="1 2">CECT 3287</strain>
    </source>
</reference>
<proteinExistence type="predicted"/>